<protein>
    <submittedName>
        <fullName evidence="2">3Beta_HSD domain-containing protein</fullName>
    </submittedName>
</protein>
<accession>A0AC35TZK6</accession>
<dbReference type="Proteomes" id="UP000095286">
    <property type="component" value="Unplaced"/>
</dbReference>
<dbReference type="WBParaSite" id="RSKR_0000592700.1">
    <property type="protein sequence ID" value="RSKR_0000592700.1"/>
    <property type="gene ID" value="RSKR_0000592700"/>
</dbReference>
<sequence length="238" mass="26742">MSNIVVVTGASGFVGQHLIKYFHDNHGTLNIKEIRSVDLKPFKPDIDINLKIYMKHHQMDVCDEAKLEKVFEGASCIYHLAQKGMDHYYSNYSADITTSYWSKNINSIESVVNCMVSKDIQNIVFLGNAYCNLARCDNFGLSEDNYKGLSNSGYILGTYGETKSRAELFLRTFAENNTTVSGKKLQVICVRPTIVYGEGNCKTLNALLDICNQNDGVFPYCSGSRGLHQYVGFEFLFT</sequence>
<name>A0AC35TZK6_9BILA</name>
<reference evidence="2" key="1">
    <citation type="submission" date="2016-11" db="UniProtKB">
        <authorList>
            <consortium name="WormBaseParasite"/>
        </authorList>
    </citation>
    <scope>IDENTIFICATION</scope>
    <source>
        <strain evidence="2">KR3021</strain>
    </source>
</reference>
<evidence type="ECO:0000313" key="1">
    <source>
        <dbReference type="Proteomes" id="UP000095286"/>
    </source>
</evidence>
<proteinExistence type="predicted"/>
<organism evidence="1 2">
    <name type="scientific">Rhabditophanes sp. KR3021</name>
    <dbReference type="NCBI Taxonomy" id="114890"/>
    <lineage>
        <taxon>Eukaryota</taxon>
        <taxon>Metazoa</taxon>
        <taxon>Ecdysozoa</taxon>
        <taxon>Nematoda</taxon>
        <taxon>Chromadorea</taxon>
        <taxon>Rhabditida</taxon>
        <taxon>Tylenchina</taxon>
        <taxon>Panagrolaimomorpha</taxon>
        <taxon>Strongyloidoidea</taxon>
        <taxon>Alloionematidae</taxon>
        <taxon>Rhabditophanes</taxon>
    </lineage>
</organism>
<evidence type="ECO:0000313" key="2">
    <source>
        <dbReference type="WBParaSite" id="RSKR_0000592700.1"/>
    </source>
</evidence>